<comment type="caution">
    <text evidence="1">The sequence shown here is derived from an EMBL/GenBank/DDBJ whole genome shotgun (WGS) entry which is preliminary data.</text>
</comment>
<reference evidence="1" key="1">
    <citation type="submission" date="2020-08" db="EMBL/GenBank/DDBJ databases">
        <title>Genomic Encyclopedia of Type Strains, Phase IV (KMG-V): Genome sequencing to study the core and pangenomes of soil and plant-associated prokaryotes.</title>
        <authorList>
            <person name="Whitman W."/>
        </authorList>
    </citation>
    <scope>NUCLEOTIDE SEQUENCE</scope>
    <source>
        <strain evidence="1">M8UP15</strain>
    </source>
</reference>
<gene>
    <name evidence="1" type="ORF">HDF13_003833</name>
</gene>
<evidence type="ECO:0000313" key="2">
    <source>
        <dbReference type="Proteomes" id="UP000569005"/>
    </source>
</evidence>
<dbReference type="Proteomes" id="UP000569005">
    <property type="component" value="Unassembled WGS sequence"/>
</dbReference>
<organism evidence="1 2">
    <name type="scientific">Tunturiibacter gelidiferens</name>
    <dbReference type="NCBI Taxonomy" id="3069689"/>
    <lineage>
        <taxon>Bacteria</taxon>
        <taxon>Pseudomonadati</taxon>
        <taxon>Acidobacteriota</taxon>
        <taxon>Terriglobia</taxon>
        <taxon>Terriglobales</taxon>
        <taxon>Acidobacteriaceae</taxon>
        <taxon>Tunturiibacter</taxon>
    </lineage>
</organism>
<evidence type="ECO:0000313" key="1">
    <source>
        <dbReference type="EMBL" id="MBB5341500.1"/>
    </source>
</evidence>
<sequence length="197" mass="20807">MVVTAAAIEWRRTAAWGAAALTGYYAVFVLLLMNGRLLVSGYAVYGTYENIAMQLALAASALIVYATISQIGRALTVRLTRLGRMAFGVCSMIWGGAHFIYMNLTAPLVPKWLPSGQVFWGCVTGVCFIAAGLGILTGIQARLAGILLTVMIASFGLLANGPMLVADPSSHFNWTESALNLALTGAAWVVADSLAQC</sequence>
<protein>
    <submittedName>
        <fullName evidence="1">Membrane protein</fullName>
    </submittedName>
</protein>
<name>A0ACC5P3X7_9BACT</name>
<accession>A0ACC5P3X7</accession>
<dbReference type="EMBL" id="JACHEA010000001">
    <property type="protein sequence ID" value="MBB5341500.1"/>
    <property type="molecule type" value="Genomic_DNA"/>
</dbReference>
<keyword evidence="2" id="KW-1185">Reference proteome</keyword>
<proteinExistence type="predicted"/>